<keyword evidence="1" id="KW-0175">Coiled coil</keyword>
<organism evidence="2 3">
    <name type="scientific">Microcaecilia unicolor</name>
    <dbReference type="NCBI Taxonomy" id="1415580"/>
    <lineage>
        <taxon>Eukaryota</taxon>
        <taxon>Metazoa</taxon>
        <taxon>Chordata</taxon>
        <taxon>Craniata</taxon>
        <taxon>Vertebrata</taxon>
        <taxon>Euteleostomi</taxon>
        <taxon>Amphibia</taxon>
        <taxon>Gymnophiona</taxon>
        <taxon>Siphonopidae</taxon>
        <taxon>Microcaecilia</taxon>
    </lineage>
</organism>
<dbReference type="SUPFAM" id="SSF47986">
    <property type="entry name" value="DEATH domain"/>
    <property type="match status" value="1"/>
</dbReference>
<sequence>MSPGRKRVTFRQITASGTEITSHTQSNNLQDCFPLLMKHLPLTPALYRRLKERGVLSTDQIGEIELEDSLDFKVSKLLSFLKNEDGSGFASFCKVLHELGYQSLAEALHAAVLESEQIQSSGKTLSNKKILKVLLLHPKDNGIMKEENKRLMQKIQSLKSKYLANLEQLEERLALVRWQKDLTVKERNITMSENEELQNLNHELQALIRRLQSSTIKVPLKDLGLSVDFLPVKASRAERVKHLGLFFREGL</sequence>
<dbReference type="OrthoDB" id="9937255at2759"/>
<evidence type="ECO:0000313" key="3">
    <source>
        <dbReference type="RefSeq" id="XP_030048143.1"/>
    </source>
</evidence>
<dbReference type="GeneID" id="115462273"/>
<dbReference type="CDD" id="cd01671">
    <property type="entry name" value="CARD"/>
    <property type="match status" value="1"/>
</dbReference>
<dbReference type="AlphaFoldDB" id="A0A6P7X6R4"/>
<dbReference type="InParanoid" id="A0A6P7X6R4"/>
<dbReference type="Proteomes" id="UP000515156">
    <property type="component" value="Chromosome 2"/>
</dbReference>
<dbReference type="InterPro" id="IPR011029">
    <property type="entry name" value="DEATH-like_dom_sf"/>
</dbReference>
<evidence type="ECO:0000256" key="1">
    <source>
        <dbReference type="SAM" id="Coils"/>
    </source>
</evidence>
<evidence type="ECO:0000313" key="2">
    <source>
        <dbReference type="Proteomes" id="UP000515156"/>
    </source>
</evidence>
<dbReference type="KEGG" id="muo:115462273"/>
<name>A0A6P7X6R4_9AMPH</name>
<reference evidence="3" key="1">
    <citation type="submission" date="2025-08" db="UniProtKB">
        <authorList>
            <consortium name="RefSeq"/>
        </authorList>
    </citation>
    <scope>IDENTIFICATION</scope>
</reference>
<feature type="coiled-coil region" evidence="1">
    <location>
        <begin position="141"/>
        <end position="217"/>
    </location>
</feature>
<accession>A0A6P7X6R4</accession>
<protein>
    <submittedName>
        <fullName evidence="3">Uncharacterized protein LOC115462273 isoform X1</fullName>
    </submittedName>
</protein>
<proteinExistence type="predicted"/>
<dbReference type="Gene3D" id="1.10.533.10">
    <property type="entry name" value="Death Domain, Fas"/>
    <property type="match status" value="1"/>
</dbReference>
<dbReference type="RefSeq" id="XP_030048143.1">
    <property type="nucleotide sequence ID" value="XM_030192283.1"/>
</dbReference>
<keyword evidence="2" id="KW-1185">Reference proteome</keyword>
<gene>
    <name evidence="3" type="primary">LOC115462273</name>
</gene>